<evidence type="ECO:0000313" key="3">
    <source>
        <dbReference type="Proteomes" id="UP000836841"/>
    </source>
</evidence>
<proteinExistence type="predicted"/>
<name>A0AAU9SSC6_THLAR</name>
<sequence>MAIQNIVKMMTVIALNTVKSNVVAQIHPMVLLPPHEYNNGKTKCNNSANDLYDCHGGHNSKHCKDDDGNCFERCKIKCGGPNPPHGPSSVTQILHERPSIDVHGRQQ</sequence>
<organism evidence="2 3">
    <name type="scientific">Thlaspi arvense</name>
    <name type="common">Field penny-cress</name>
    <dbReference type="NCBI Taxonomy" id="13288"/>
    <lineage>
        <taxon>Eukaryota</taxon>
        <taxon>Viridiplantae</taxon>
        <taxon>Streptophyta</taxon>
        <taxon>Embryophyta</taxon>
        <taxon>Tracheophyta</taxon>
        <taxon>Spermatophyta</taxon>
        <taxon>Magnoliopsida</taxon>
        <taxon>eudicotyledons</taxon>
        <taxon>Gunneridae</taxon>
        <taxon>Pentapetalae</taxon>
        <taxon>rosids</taxon>
        <taxon>malvids</taxon>
        <taxon>Brassicales</taxon>
        <taxon>Brassicaceae</taxon>
        <taxon>Thlaspideae</taxon>
        <taxon>Thlaspi</taxon>
    </lineage>
</organism>
<accession>A0AAU9SSC6</accession>
<keyword evidence="3" id="KW-1185">Reference proteome</keyword>
<dbReference type="Proteomes" id="UP000836841">
    <property type="component" value="Chromosome 6"/>
</dbReference>
<gene>
    <name evidence="2" type="ORF">TAV2_LOCUS20482</name>
</gene>
<reference evidence="2 3" key="1">
    <citation type="submission" date="2022-03" db="EMBL/GenBank/DDBJ databases">
        <authorList>
            <person name="Nunn A."/>
            <person name="Chopra R."/>
            <person name="Nunn A."/>
            <person name="Contreras Garrido A."/>
        </authorList>
    </citation>
    <scope>NUCLEOTIDE SEQUENCE [LARGE SCALE GENOMIC DNA]</scope>
</reference>
<feature type="region of interest" description="Disordered" evidence="1">
    <location>
        <begin position="80"/>
        <end position="107"/>
    </location>
</feature>
<dbReference type="EMBL" id="OU466862">
    <property type="protein sequence ID" value="CAH2071328.1"/>
    <property type="molecule type" value="Genomic_DNA"/>
</dbReference>
<protein>
    <submittedName>
        <fullName evidence="2">Uncharacterized protein</fullName>
    </submittedName>
</protein>
<evidence type="ECO:0000256" key="1">
    <source>
        <dbReference type="SAM" id="MobiDB-lite"/>
    </source>
</evidence>
<evidence type="ECO:0000313" key="2">
    <source>
        <dbReference type="EMBL" id="CAH2071328.1"/>
    </source>
</evidence>
<feature type="compositionally biased region" description="Basic and acidic residues" evidence="1">
    <location>
        <begin position="94"/>
        <end position="107"/>
    </location>
</feature>
<dbReference type="AlphaFoldDB" id="A0AAU9SSC6"/>